<evidence type="ECO:0000313" key="4">
    <source>
        <dbReference type="Proteomes" id="UP000093740"/>
    </source>
</evidence>
<feature type="transmembrane region" description="Helical" evidence="1">
    <location>
        <begin position="263"/>
        <end position="279"/>
    </location>
</feature>
<feature type="domain" description="GGDEF" evidence="2">
    <location>
        <begin position="395"/>
        <end position="518"/>
    </location>
</feature>
<feature type="transmembrane region" description="Helical" evidence="1">
    <location>
        <begin position="166"/>
        <end position="188"/>
    </location>
</feature>
<evidence type="ECO:0000256" key="1">
    <source>
        <dbReference type="SAM" id="Phobius"/>
    </source>
</evidence>
<dbReference type="EMBL" id="CP014334">
    <property type="protein sequence ID" value="AMW33158.1"/>
    <property type="molecule type" value="Genomic_DNA"/>
</dbReference>
<dbReference type="GO" id="GO:0043709">
    <property type="term" value="P:cell adhesion involved in single-species biofilm formation"/>
    <property type="evidence" value="ECO:0007669"/>
    <property type="project" value="TreeGrafter"/>
</dbReference>
<dbReference type="InterPro" id="IPR050469">
    <property type="entry name" value="Diguanylate_Cyclase"/>
</dbReference>
<dbReference type="GO" id="GO:1902201">
    <property type="term" value="P:negative regulation of bacterial-type flagellum-dependent cell motility"/>
    <property type="evidence" value="ECO:0007669"/>
    <property type="project" value="TreeGrafter"/>
</dbReference>
<feature type="transmembrane region" description="Helical" evidence="1">
    <location>
        <begin position="195"/>
        <end position="215"/>
    </location>
</feature>
<keyword evidence="1" id="KW-0812">Transmembrane</keyword>
<evidence type="ECO:0000313" key="3">
    <source>
        <dbReference type="EMBL" id="AMW33158.1"/>
    </source>
</evidence>
<dbReference type="GO" id="GO:0005886">
    <property type="term" value="C:plasma membrane"/>
    <property type="evidence" value="ECO:0007669"/>
    <property type="project" value="TreeGrafter"/>
</dbReference>
<dbReference type="InterPro" id="IPR043128">
    <property type="entry name" value="Rev_trsase/Diguanyl_cyclase"/>
</dbReference>
<dbReference type="SMART" id="SM00267">
    <property type="entry name" value="GGDEF"/>
    <property type="match status" value="1"/>
</dbReference>
<dbReference type="PANTHER" id="PTHR45138:SF6">
    <property type="entry name" value="DIGUANYLATE CYCLASE DGCN"/>
    <property type="match status" value="1"/>
</dbReference>
<feature type="transmembrane region" description="Helical" evidence="1">
    <location>
        <begin position="235"/>
        <end position="251"/>
    </location>
</feature>
<dbReference type="CDD" id="cd01949">
    <property type="entry name" value="GGDEF"/>
    <property type="match status" value="1"/>
</dbReference>
<dbReference type="Pfam" id="PF00990">
    <property type="entry name" value="GGDEF"/>
    <property type="match status" value="1"/>
</dbReference>
<dbReference type="Proteomes" id="UP000093740">
    <property type="component" value="Chromosome"/>
</dbReference>
<dbReference type="GO" id="GO:0052621">
    <property type="term" value="F:diguanylate cyclase activity"/>
    <property type="evidence" value="ECO:0007669"/>
    <property type="project" value="TreeGrafter"/>
</dbReference>
<evidence type="ECO:0000259" key="2">
    <source>
        <dbReference type="PROSITE" id="PS50887"/>
    </source>
</evidence>
<feature type="transmembrane region" description="Helical" evidence="1">
    <location>
        <begin position="315"/>
        <end position="333"/>
    </location>
</feature>
<keyword evidence="4" id="KW-1185">Reference proteome</keyword>
<dbReference type="AlphaFoldDB" id="A0AAI8CMA4"/>
<dbReference type="PROSITE" id="PS50887">
    <property type="entry name" value="GGDEF"/>
    <property type="match status" value="1"/>
</dbReference>
<dbReference type="PANTHER" id="PTHR45138">
    <property type="entry name" value="REGULATORY COMPONENTS OF SENSORY TRANSDUCTION SYSTEM"/>
    <property type="match status" value="1"/>
</dbReference>
<dbReference type="NCBIfam" id="TIGR00254">
    <property type="entry name" value="GGDEF"/>
    <property type="match status" value="1"/>
</dbReference>
<organism evidence="3 4">
    <name type="scientific">Fervidobacterium islandicum</name>
    <dbReference type="NCBI Taxonomy" id="2423"/>
    <lineage>
        <taxon>Bacteria</taxon>
        <taxon>Thermotogati</taxon>
        <taxon>Thermotogota</taxon>
        <taxon>Thermotogae</taxon>
        <taxon>Thermotogales</taxon>
        <taxon>Fervidobacteriaceae</taxon>
        <taxon>Fervidobacterium</taxon>
    </lineage>
</organism>
<dbReference type="SUPFAM" id="SSF55073">
    <property type="entry name" value="Nucleotide cyclase"/>
    <property type="match status" value="1"/>
</dbReference>
<protein>
    <submittedName>
        <fullName evidence="3">GGDEF domain-containing protein</fullName>
    </submittedName>
</protein>
<keyword evidence="1" id="KW-0472">Membrane</keyword>
<gene>
    <name evidence="3" type="ORF">NA23_07825</name>
</gene>
<feature type="transmembrane region" description="Helical" evidence="1">
    <location>
        <begin position="345"/>
        <end position="362"/>
    </location>
</feature>
<proteinExistence type="predicted"/>
<reference evidence="3 4" key="1">
    <citation type="journal article" date="2015" name="Stand. Genomic Sci.">
        <title>Genome sequence of a native-feather degrading extremely thermophilic Eubacterium, Fervidobacterium islandicum AW-1.</title>
        <authorList>
            <person name="Lee Y.J."/>
            <person name="Jeong H."/>
            <person name="Park G.S."/>
            <person name="Kwak Y."/>
            <person name="Lee S.J."/>
            <person name="Lee S.J."/>
            <person name="Park M.K."/>
            <person name="Kim J.Y."/>
            <person name="Kang H.K."/>
            <person name="Shin J.H."/>
            <person name="Lee D.W."/>
        </authorList>
    </citation>
    <scope>NUCLEOTIDE SEQUENCE [LARGE SCALE GENOMIC DNA]</scope>
    <source>
        <strain evidence="3 4">AW-1</strain>
    </source>
</reference>
<dbReference type="Gene3D" id="3.30.70.270">
    <property type="match status" value="1"/>
</dbReference>
<dbReference type="InterPro" id="IPR000160">
    <property type="entry name" value="GGDEF_dom"/>
</dbReference>
<sequence>MLAKNNFRSSFRFRAVLLILLSFSLFFVLYITLGIVNAPCGTVIEWNQELGKYYEFHKPSKIVLNGTFEFDGVNNYIVFQKVLATKMDVYINGYHVVSFGDGTGNLWPRSRVVRVPKVLLQENRTNKIKVTLYGLVGAGIYGQPYATIPQVAVQRAALIDLFRNNITLIGIGMTALILYLLIIAYQSLSRDEKLVYRYLMIASSFMIASLIQFVYRESSGSPEMYLIFEELGVTASPFIITYLFFAIRTLSVPDKAINRKLKAFLKYFPVVLLALALFSTKVKYIHIASTLSELYSLALIFSVLFFVFRYKILDFVFPISFLVMTGIETLYVLSFNKSNELMIHYGRFVFLVYVGTVTMGRFKKISASHERLKNENLIDSLTGVYNRKVIDLVPKKGTFVLLDLDGFKLINDKYGHVYGDQVLKRFAEIVKSHIRSEDYFIRLGGDEFCLIFNSVEEKDVHKIIIRLYNDCRNELNLGFSYGTAPFDDFDKAYETADKVMYEKKMEKYAQELKKREKR</sequence>
<keyword evidence="1" id="KW-1133">Transmembrane helix</keyword>
<dbReference type="KEGG" id="fia:NA23_07825"/>
<dbReference type="RefSeq" id="WP_033192136.1">
    <property type="nucleotide sequence ID" value="NZ_CP014334.2"/>
</dbReference>
<feature type="transmembrane region" description="Helical" evidence="1">
    <location>
        <begin position="285"/>
        <end position="308"/>
    </location>
</feature>
<name>A0AAI8CMA4_FERIS</name>
<dbReference type="InterPro" id="IPR029787">
    <property type="entry name" value="Nucleotide_cyclase"/>
</dbReference>
<accession>A0AAI8CMA4</accession>